<feature type="transmembrane region" description="Helical" evidence="8">
    <location>
        <begin position="20"/>
        <end position="38"/>
    </location>
</feature>
<gene>
    <name evidence="9" type="ORF">Bca52824_001552</name>
</gene>
<evidence type="ECO:0000256" key="3">
    <source>
        <dbReference type="ARBA" id="ARBA00022989"/>
    </source>
</evidence>
<evidence type="ECO:0000256" key="2">
    <source>
        <dbReference type="ARBA" id="ARBA00022692"/>
    </source>
</evidence>
<dbReference type="AlphaFoldDB" id="A0A8X8BE18"/>
<evidence type="ECO:0000313" key="10">
    <source>
        <dbReference type="Proteomes" id="UP000886595"/>
    </source>
</evidence>
<evidence type="ECO:0000313" key="9">
    <source>
        <dbReference type="EMBL" id="KAG2330372.1"/>
    </source>
</evidence>
<dbReference type="InterPro" id="IPR022343">
    <property type="entry name" value="GCR1-cAMP_receptor"/>
</dbReference>
<organism evidence="9 10">
    <name type="scientific">Brassica carinata</name>
    <name type="common">Ethiopian mustard</name>
    <name type="synonym">Abyssinian cabbage</name>
    <dbReference type="NCBI Taxonomy" id="52824"/>
    <lineage>
        <taxon>Eukaryota</taxon>
        <taxon>Viridiplantae</taxon>
        <taxon>Streptophyta</taxon>
        <taxon>Embryophyta</taxon>
        <taxon>Tracheophyta</taxon>
        <taxon>Spermatophyta</taxon>
        <taxon>Magnoliopsida</taxon>
        <taxon>eudicotyledons</taxon>
        <taxon>Gunneridae</taxon>
        <taxon>Pentapetalae</taxon>
        <taxon>rosids</taxon>
        <taxon>malvids</taxon>
        <taxon>Brassicales</taxon>
        <taxon>Brassicaceae</taxon>
        <taxon>Brassiceae</taxon>
        <taxon>Brassica</taxon>
    </lineage>
</organism>
<keyword evidence="5 8" id="KW-0472">Membrane</keyword>
<evidence type="ECO:0000256" key="8">
    <source>
        <dbReference type="SAM" id="Phobius"/>
    </source>
</evidence>
<keyword evidence="6" id="KW-0675">Receptor</keyword>
<name>A0A8X8BE18_BRACI</name>
<proteinExistence type="predicted"/>
<dbReference type="PRINTS" id="PR02001">
    <property type="entry name" value="GCR1CAMPR"/>
</dbReference>
<reference evidence="9 10" key="1">
    <citation type="submission" date="2020-02" db="EMBL/GenBank/DDBJ databases">
        <authorList>
            <person name="Ma Q."/>
            <person name="Huang Y."/>
            <person name="Song X."/>
            <person name="Pei D."/>
        </authorList>
    </citation>
    <scope>NUCLEOTIDE SEQUENCE [LARGE SCALE GENOMIC DNA]</scope>
    <source>
        <strain evidence="9">Sxm20200214</strain>
        <tissue evidence="9">Leaf</tissue>
    </source>
</reference>
<keyword evidence="3 8" id="KW-1133">Transmembrane helix</keyword>
<dbReference type="GO" id="GO:0016020">
    <property type="term" value="C:membrane"/>
    <property type="evidence" value="ECO:0007669"/>
    <property type="project" value="UniProtKB-SubCell"/>
</dbReference>
<keyword evidence="10" id="KW-1185">Reference proteome</keyword>
<dbReference type="EMBL" id="JAAMPC010000001">
    <property type="protein sequence ID" value="KAG2330372.1"/>
    <property type="molecule type" value="Genomic_DNA"/>
</dbReference>
<evidence type="ECO:0000256" key="5">
    <source>
        <dbReference type="ARBA" id="ARBA00023136"/>
    </source>
</evidence>
<dbReference type="Proteomes" id="UP000886595">
    <property type="component" value="Unassembled WGS sequence"/>
</dbReference>
<dbReference type="GO" id="GO:0004930">
    <property type="term" value="F:G protein-coupled receptor activity"/>
    <property type="evidence" value="ECO:0007669"/>
    <property type="project" value="UniProtKB-KW"/>
</dbReference>
<keyword evidence="4" id="KW-0297">G-protein coupled receptor</keyword>
<dbReference type="PRINTS" id="PR02000">
    <property type="entry name" value="GCR1PLANT"/>
</dbReference>
<evidence type="ECO:0000256" key="1">
    <source>
        <dbReference type="ARBA" id="ARBA00004141"/>
    </source>
</evidence>
<keyword evidence="2 8" id="KW-0812">Transmembrane</keyword>
<evidence type="ECO:0000256" key="4">
    <source>
        <dbReference type="ARBA" id="ARBA00023040"/>
    </source>
</evidence>
<evidence type="ECO:0000256" key="7">
    <source>
        <dbReference type="ARBA" id="ARBA00023224"/>
    </source>
</evidence>
<comment type="subcellular location">
    <subcellularLocation>
        <location evidence="1">Membrane</location>
        <topology evidence="1">Multi-pass membrane protein</topology>
    </subcellularLocation>
</comment>
<keyword evidence="7" id="KW-0807">Transducer</keyword>
<dbReference type="OrthoDB" id="100006at2759"/>
<evidence type="ECO:0000256" key="6">
    <source>
        <dbReference type="ARBA" id="ARBA00023170"/>
    </source>
</evidence>
<sequence>MGGGLTAGDRNILTAINTGAPSLSFVGSTFIVLCYCFFKELCKFSFELVFYLALFVRSS</sequence>
<protein>
    <submittedName>
        <fullName evidence="9">Uncharacterized protein</fullName>
    </submittedName>
</protein>
<comment type="caution">
    <text evidence="9">The sequence shown here is derived from an EMBL/GenBank/DDBJ whole genome shotgun (WGS) entry which is preliminary data.</text>
</comment>
<dbReference type="InterPro" id="IPR022340">
    <property type="entry name" value="GPCR_GCR1_put"/>
</dbReference>
<accession>A0A8X8BE18</accession>